<protein>
    <recommendedName>
        <fullName evidence="5">Ataxin-10 homolog</fullName>
    </recommendedName>
</protein>
<feature type="compositionally biased region" description="Low complexity" evidence="6">
    <location>
        <begin position="505"/>
        <end position="515"/>
    </location>
</feature>
<dbReference type="PANTHER" id="PTHR13255:SF0">
    <property type="entry name" value="ATAXIN-10"/>
    <property type="match status" value="1"/>
</dbReference>
<dbReference type="SUPFAM" id="SSF47095">
    <property type="entry name" value="HMG-box"/>
    <property type="match status" value="1"/>
</dbReference>
<sequence>MAGSTTSSASEVQDKAKPHPTLLRVGLTALKTHFSSQDAYIAPDILADFDLQILDRIKRDSAKQENVRIAVGTHKPSWEDLTSVLSVAVPSLSERCLTLKDDTVGAEADTQLIVQSWGTLVKDIPRLSEIVAIGRNVLTVGEEVQHLAAKEGFDKELCKLVTVCVKVSGRGFDIPGGSKDDERKWQHVVNEYKKLLMISLQFLNNLVAQNERRKLNLWVELFDSPADANYPGPTIERGALDSNGQALDGQSKLSPNLIDEDLQDGLPDVIRKFKDGLMAHLNRLDEQRPAGIISTQQPFLKNSQPKETPYLLFRGKAGAEIQKELLKQGRDVSPDAIAAECKLRWESMAEEQQQEWETYYHQLVERYRDQLADLPERDPYGVVDLAQSVEAIQANIRNFSISNLPLGSQDAENTKMADHPVNENVASNGTTRSSIIPENGPAVASDYRVVYTAEYGATILQRGKEDLLSRIEPDSSKPLRSRRTRRHSPPETVPAATNGEGSQVPDLPDAPLALPSEDERDLLSEEEDSEDEYPNPGDDGRGLLTDVPLILAPTEIEVLPMIIMSGIVPPRPDQEGYGTNEPEIKAVKDMHTVRCHLLLAQDNGRNLLRELLIFVAAWDLRDDELYFKLMMKIIEAVLTNGLLPFSYTAFKESKDIISPAQAVIMKLLTSIFRSRQAETARQRLMNNPQKPRNIPTPYPERNDVHMVSFLFTEFRRNIIPQTCALIYLQGQIRNGTVSPDEFPLNLWDMERMYEGIYQYLEFFAILTEHDIWKRMMADWEITSELVTLLEELDAAIPRSTPRHQPNYKQRAMDRPYGPQAVANEEHPATSLAVAVERPYDVNGQQAPPNTTAGATQSPSLAEPVQQQQQQQQPQPPYAPPPEDEPSDFEWRNLKKLAVLVLSSLVWKSPLVQTQLSHPSPLPNNNDNSSPGRGVRALLNCCKVDDYNPYIREHAIMALRFALEGCKANQDVVEGLQRLGVEEGYGGEKGVRIEVPREVLDLNGYETFVDRKGQVQLKKRVGDENLGVEGGSRFGT</sequence>
<evidence type="ECO:0000313" key="8">
    <source>
        <dbReference type="EMBL" id="KAF2418261.1"/>
    </source>
</evidence>
<evidence type="ECO:0000313" key="9">
    <source>
        <dbReference type="Proteomes" id="UP000800235"/>
    </source>
</evidence>
<dbReference type="InterPro" id="IPR019156">
    <property type="entry name" value="Ataxin-10_domain"/>
</dbReference>
<dbReference type="CDD" id="cd00084">
    <property type="entry name" value="HMG-box_SF"/>
    <property type="match status" value="1"/>
</dbReference>
<dbReference type="InterPro" id="IPR036910">
    <property type="entry name" value="HMG_box_dom_sf"/>
</dbReference>
<keyword evidence="9" id="KW-1185">Reference proteome</keyword>
<dbReference type="PANTHER" id="PTHR13255">
    <property type="entry name" value="ATAXIN-10"/>
    <property type="match status" value="1"/>
</dbReference>
<reference evidence="8" key="1">
    <citation type="journal article" date="2020" name="Stud. Mycol.">
        <title>101 Dothideomycetes genomes: a test case for predicting lifestyles and emergence of pathogens.</title>
        <authorList>
            <person name="Haridas S."/>
            <person name="Albert R."/>
            <person name="Binder M."/>
            <person name="Bloem J."/>
            <person name="Labutti K."/>
            <person name="Salamov A."/>
            <person name="Andreopoulos B."/>
            <person name="Baker S."/>
            <person name="Barry K."/>
            <person name="Bills G."/>
            <person name="Bluhm B."/>
            <person name="Cannon C."/>
            <person name="Castanera R."/>
            <person name="Culley D."/>
            <person name="Daum C."/>
            <person name="Ezra D."/>
            <person name="Gonzalez J."/>
            <person name="Henrissat B."/>
            <person name="Kuo A."/>
            <person name="Liang C."/>
            <person name="Lipzen A."/>
            <person name="Lutzoni F."/>
            <person name="Magnuson J."/>
            <person name="Mondo S."/>
            <person name="Nolan M."/>
            <person name="Ohm R."/>
            <person name="Pangilinan J."/>
            <person name="Park H.-J."/>
            <person name="Ramirez L."/>
            <person name="Alfaro M."/>
            <person name="Sun H."/>
            <person name="Tritt A."/>
            <person name="Yoshinaga Y."/>
            <person name="Zwiers L.-H."/>
            <person name="Turgeon B."/>
            <person name="Goodwin S."/>
            <person name="Spatafora J."/>
            <person name="Crous P."/>
            <person name="Grigoriev I."/>
        </authorList>
    </citation>
    <scope>NUCLEOTIDE SEQUENCE</scope>
    <source>
        <strain evidence="8">CBS 130266</strain>
    </source>
</reference>
<dbReference type="Pfam" id="PF09759">
    <property type="entry name" value="Atx10homo_assoc"/>
    <property type="match status" value="1"/>
</dbReference>
<feature type="compositionally biased region" description="Polar residues" evidence="6">
    <location>
        <begin position="842"/>
        <end position="859"/>
    </location>
</feature>
<dbReference type="Proteomes" id="UP000800235">
    <property type="component" value="Unassembled WGS sequence"/>
</dbReference>
<dbReference type="InterPro" id="IPR051374">
    <property type="entry name" value="Ataxin-10/CTR86_families"/>
</dbReference>
<feature type="compositionally biased region" description="Acidic residues" evidence="6">
    <location>
        <begin position="516"/>
        <end position="533"/>
    </location>
</feature>
<comment type="function">
    <text evidence="4">May play a role in the regulation of cytokinesis.</text>
</comment>
<feature type="compositionally biased region" description="Low complexity" evidence="6">
    <location>
        <begin position="863"/>
        <end position="872"/>
    </location>
</feature>
<evidence type="ECO:0000256" key="2">
    <source>
        <dbReference type="ARBA" id="ARBA00022618"/>
    </source>
</evidence>
<dbReference type="EMBL" id="MU007130">
    <property type="protein sequence ID" value="KAF2418261.1"/>
    <property type="molecule type" value="Genomic_DNA"/>
</dbReference>
<keyword evidence="3" id="KW-0131">Cell cycle</keyword>
<evidence type="ECO:0000256" key="4">
    <source>
        <dbReference type="ARBA" id="ARBA00044746"/>
    </source>
</evidence>
<evidence type="ECO:0000256" key="6">
    <source>
        <dbReference type="SAM" id="MobiDB-lite"/>
    </source>
</evidence>
<name>A0A9P4NEX9_9PEZI</name>
<dbReference type="Gene3D" id="1.10.30.10">
    <property type="entry name" value="High mobility group box domain"/>
    <property type="match status" value="1"/>
</dbReference>
<feature type="region of interest" description="Disordered" evidence="6">
    <location>
        <begin position="841"/>
        <end position="887"/>
    </location>
</feature>
<dbReference type="OrthoDB" id="379794at2759"/>
<dbReference type="GO" id="GO:0005829">
    <property type="term" value="C:cytosol"/>
    <property type="evidence" value="ECO:0007669"/>
    <property type="project" value="TreeGrafter"/>
</dbReference>
<evidence type="ECO:0000256" key="3">
    <source>
        <dbReference type="ARBA" id="ARBA00023306"/>
    </source>
</evidence>
<feature type="domain" description="Ataxin-10" evidence="7">
    <location>
        <begin position="925"/>
        <end position="1013"/>
    </location>
</feature>
<comment type="similarity">
    <text evidence="1">Belongs to the ataxin-10 family.</text>
</comment>
<keyword evidence="2" id="KW-0132">Cell division</keyword>
<gene>
    <name evidence="8" type="ORF">EJ08DRAFT_690710</name>
</gene>
<accession>A0A9P4NEX9</accession>
<proteinExistence type="inferred from homology"/>
<dbReference type="AlphaFoldDB" id="A0A9P4NEX9"/>
<evidence type="ECO:0000256" key="1">
    <source>
        <dbReference type="ARBA" id="ARBA00008384"/>
    </source>
</evidence>
<feature type="region of interest" description="Disordered" evidence="6">
    <location>
        <begin position="469"/>
        <end position="544"/>
    </location>
</feature>
<evidence type="ECO:0000256" key="5">
    <source>
        <dbReference type="ARBA" id="ARBA00044801"/>
    </source>
</evidence>
<comment type="caution">
    <text evidence="8">The sequence shown here is derived from an EMBL/GenBank/DDBJ whole genome shotgun (WGS) entry which is preliminary data.</text>
</comment>
<organism evidence="8 9">
    <name type="scientific">Tothia fuscella</name>
    <dbReference type="NCBI Taxonomy" id="1048955"/>
    <lineage>
        <taxon>Eukaryota</taxon>
        <taxon>Fungi</taxon>
        <taxon>Dikarya</taxon>
        <taxon>Ascomycota</taxon>
        <taxon>Pezizomycotina</taxon>
        <taxon>Dothideomycetes</taxon>
        <taxon>Pleosporomycetidae</taxon>
        <taxon>Venturiales</taxon>
        <taxon>Cylindrosympodiaceae</taxon>
        <taxon>Tothia</taxon>
    </lineage>
</organism>
<evidence type="ECO:0000259" key="7">
    <source>
        <dbReference type="Pfam" id="PF09759"/>
    </source>
</evidence>
<dbReference type="GO" id="GO:0051301">
    <property type="term" value="P:cell division"/>
    <property type="evidence" value="ECO:0007669"/>
    <property type="project" value="UniProtKB-KW"/>
</dbReference>